<accession>A0A1H9KB60</accession>
<feature type="region of interest" description="Disordered" evidence="1">
    <location>
        <begin position="181"/>
        <end position="207"/>
    </location>
</feature>
<evidence type="ECO:0008006" key="5">
    <source>
        <dbReference type="Google" id="ProtNLM"/>
    </source>
</evidence>
<organism evidence="3 4">
    <name type="scientific">Microlunatus flavus</name>
    <dbReference type="NCBI Taxonomy" id="1036181"/>
    <lineage>
        <taxon>Bacteria</taxon>
        <taxon>Bacillati</taxon>
        <taxon>Actinomycetota</taxon>
        <taxon>Actinomycetes</taxon>
        <taxon>Propionibacteriales</taxon>
        <taxon>Propionibacteriaceae</taxon>
        <taxon>Microlunatus</taxon>
    </lineage>
</organism>
<gene>
    <name evidence="3" type="ORF">SAMN05421756_107140</name>
</gene>
<proteinExistence type="predicted"/>
<dbReference type="Proteomes" id="UP000198504">
    <property type="component" value="Unassembled WGS sequence"/>
</dbReference>
<protein>
    <recommendedName>
        <fullName evidence="5">Allene oxide cyclase barrel-like domain-containing protein</fullName>
    </recommendedName>
</protein>
<name>A0A1H9KB60_9ACTN</name>
<evidence type="ECO:0000256" key="2">
    <source>
        <dbReference type="SAM" id="SignalP"/>
    </source>
</evidence>
<dbReference type="RefSeq" id="WP_091183033.1">
    <property type="nucleotide sequence ID" value="NZ_FOFA01000007.1"/>
</dbReference>
<keyword evidence="2" id="KW-0732">Signal</keyword>
<reference evidence="4" key="1">
    <citation type="submission" date="2016-10" db="EMBL/GenBank/DDBJ databases">
        <authorList>
            <person name="Varghese N."/>
            <person name="Submissions S."/>
        </authorList>
    </citation>
    <scope>NUCLEOTIDE SEQUENCE [LARGE SCALE GENOMIC DNA]</scope>
    <source>
        <strain evidence="4">CGMCC 4.6856</strain>
    </source>
</reference>
<evidence type="ECO:0000313" key="3">
    <source>
        <dbReference type="EMBL" id="SEQ96446.1"/>
    </source>
</evidence>
<evidence type="ECO:0000313" key="4">
    <source>
        <dbReference type="Proteomes" id="UP000198504"/>
    </source>
</evidence>
<dbReference type="AlphaFoldDB" id="A0A1H9KB60"/>
<keyword evidence="4" id="KW-1185">Reference proteome</keyword>
<evidence type="ECO:0000256" key="1">
    <source>
        <dbReference type="SAM" id="MobiDB-lite"/>
    </source>
</evidence>
<feature type="signal peptide" evidence="2">
    <location>
        <begin position="1"/>
        <end position="29"/>
    </location>
</feature>
<dbReference type="EMBL" id="FOFA01000007">
    <property type="protein sequence ID" value="SEQ96446.1"/>
    <property type="molecule type" value="Genomic_DNA"/>
</dbReference>
<feature type="chain" id="PRO_5011795184" description="Allene oxide cyclase barrel-like domain-containing protein" evidence="2">
    <location>
        <begin position="30"/>
        <end position="207"/>
    </location>
</feature>
<dbReference type="OrthoDB" id="5186154at2"/>
<feature type="compositionally biased region" description="Low complexity" evidence="1">
    <location>
        <begin position="195"/>
        <end position="207"/>
    </location>
</feature>
<sequence length="207" mass="21860">MKMALRTTALVSAAAATATCLALAPVAAANPGGDADRPKAPRTVHVRGEQVPVDAANGVYTMEGDLVGEWLYVPRTPPLHTSDTLYVEAGTEVFRGCIDRDHDERCGRRDRRGEMHLAFLYWASFDLEGNLVRGQCVHPVTGGNGAFRGARGLLTMVDTPVGDEVRTTYRGEVVLDAVPSEAATPPADLPSGTTAAAKAAASARSRC</sequence>